<name>A0A2D2DPL4_9BURK</name>
<dbReference type="AlphaFoldDB" id="A0A2D2DPL4"/>
<accession>A0A2D2DPL4</accession>
<proteinExistence type="predicted"/>
<reference evidence="1" key="1">
    <citation type="submission" date="2017-10" db="EMBL/GenBank/DDBJ databases">
        <title>Massilia psychrophilum sp. nov., a novel purple-pigmented bacterium isolated from Tianshan glacier, Xinjiang Municipality, China.</title>
        <authorList>
            <person name="Wang H."/>
        </authorList>
    </citation>
    <scope>NUCLEOTIDE SEQUENCE [LARGE SCALE GENOMIC DNA]</scope>
    <source>
        <strain evidence="1">B2</strain>
    </source>
</reference>
<dbReference type="EMBL" id="CP024608">
    <property type="protein sequence ID" value="ATQ76896.1"/>
    <property type="molecule type" value="Genomic_DNA"/>
</dbReference>
<dbReference type="Proteomes" id="UP000229897">
    <property type="component" value="Chromosome"/>
</dbReference>
<dbReference type="KEGG" id="mass:CR152_22000"/>
<evidence type="ECO:0000313" key="2">
    <source>
        <dbReference type="Proteomes" id="UP000229897"/>
    </source>
</evidence>
<dbReference type="OrthoDB" id="5954928at2"/>
<evidence type="ECO:0000313" key="1">
    <source>
        <dbReference type="EMBL" id="ATQ76896.1"/>
    </source>
</evidence>
<keyword evidence="2" id="KW-1185">Reference proteome</keyword>
<gene>
    <name evidence="1" type="ORF">CR152_22000</name>
</gene>
<sequence length="147" mass="15307">MNFPSNGMRAAIACGILLLTACGTPIPVYVPEAGAASTKVSLMGGGTPYMCLAGQFYRFDVQAGADGTSTVQVPVGTRLTMRNVMTYQGHNVTSTCRPAFSVIPKEGQTLIINSGLRAGTCFIEAVREDNSKDTGVALEPSLGAPQC</sequence>
<organism evidence="1 2">
    <name type="scientific">Massilia violaceinigra</name>
    <dbReference type="NCBI Taxonomy" id="2045208"/>
    <lineage>
        <taxon>Bacteria</taxon>
        <taxon>Pseudomonadati</taxon>
        <taxon>Pseudomonadota</taxon>
        <taxon>Betaproteobacteria</taxon>
        <taxon>Burkholderiales</taxon>
        <taxon>Oxalobacteraceae</taxon>
        <taxon>Telluria group</taxon>
        <taxon>Massilia</taxon>
    </lineage>
</organism>
<protein>
    <submittedName>
        <fullName evidence="1">Uncharacterized protein</fullName>
    </submittedName>
</protein>
<dbReference type="RefSeq" id="WP_099878558.1">
    <property type="nucleotide sequence ID" value="NZ_CP024608.1"/>
</dbReference>